<name>A0ABR2V020_9PEZI</name>
<reference evidence="2 3" key="1">
    <citation type="journal article" date="2024" name="J. Plant Pathol.">
        <title>Sequence and assembly of the genome of Seiridium unicorne, isolate CBS 538.82, causal agent of cypress canker disease.</title>
        <authorList>
            <person name="Scali E."/>
            <person name="Rocca G.D."/>
            <person name="Danti R."/>
            <person name="Garbelotto M."/>
            <person name="Barberini S."/>
            <person name="Baroncelli R."/>
            <person name="Emiliani G."/>
        </authorList>
    </citation>
    <scope>NUCLEOTIDE SEQUENCE [LARGE SCALE GENOMIC DNA]</scope>
    <source>
        <strain evidence="2 3">BM-138-508</strain>
    </source>
</reference>
<organism evidence="2 3">
    <name type="scientific">Seiridium unicorne</name>
    <dbReference type="NCBI Taxonomy" id="138068"/>
    <lineage>
        <taxon>Eukaryota</taxon>
        <taxon>Fungi</taxon>
        <taxon>Dikarya</taxon>
        <taxon>Ascomycota</taxon>
        <taxon>Pezizomycotina</taxon>
        <taxon>Sordariomycetes</taxon>
        <taxon>Xylariomycetidae</taxon>
        <taxon>Amphisphaeriales</taxon>
        <taxon>Sporocadaceae</taxon>
        <taxon>Seiridium</taxon>
    </lineage>
</organism>
<evidence type="ECO:0000313" key="2">
    <source>
        <dbReference type="EMBL" id="KAK9420289.1"/>
    </source>
</evidence>
<dbReference type="EMBL" id="JARVKF010000246">
    <property type="protein sequence ID" value="KAK9420289.1"/>
    <property type="molecule type" value="Genomic_DNA"/>
</dbReference>
<sequence length="106" mass="11779">MSSQLDAIDKNTRPGSPYWAAAMMMMMRQLYGIGIISIESAIEISEFIIDSLVTNSGLDVPFHDYTIALPRMCFASITIKRRNKPMARPTSDSGPHKTLKIDISPC</sequence>
<accession>A0ABR2V020</accession>
<comment type="caution">
    <text evidence="2">The sequence shown here is derived from an EMBL/GenBank/DDBJ whole genome shotgun (WGS) entry which is preliminary data.</text>
</comment>
<dbReference type="Proteomes" id="UP001408356">
    <property type="component" value="Unassembled WGS sequence"/>
</dbReference>
<gene>
    <name evidence="2" type="ORF">SUNI508_06558</name>
</gene>
<evidence type="ECO:0000313" key="3">
    <source>
        <dbReference type="Proteomes" id="UP001408356"/>
    </source>
</evidence>
<evidence type="ECO:0000256" key="1">
    <source>
        <dbReference type="SAM" id="MobiDB-lite"/>
    </source>
</evidence>
<proteinExistence type="predicted"/>
<protein>
    <submittedName>
        <fullName evidence="2">Uncharacterized protein</fullName>
    </submittedName>
</protein>
<keyword evidence="3" id="KW-1185">Reference proteome</keyword>
<feature type="region of interest" description="Disordered" evidence="1">
    <location>
        <begin position="84"/>
        <end position="106"/>
    </location>
</feature>